<evidence type="ECO:0000256" key="1">
    <source>
        <dbReference type="SAM" id="Phobius"/>
    </source>
</evidence>
<dbReference type="Proteomes" id="UP000253790">
    <property type="component" value="Chromosome"/>
</dbReference>
<keyword evidence="1" id="KW-0812">Transmembrane</keyword>
<organism evidence="2 3">
    <name type="scientific">Ornithinimicrobium avium</name>
    <dbReference type="NCBI Taxonomy" id="2283195"/>
    <lineage>
        <taxon>Bacteria</taxon>
        <taxon>Bacillati</taxon>
        <taxon>Actinomycetota</taxon>
        <taxon>Actinomycetes</taxon>
        <taxon>Micrococcales</taxon>
        <taxon>Ornithinimicrobiaceae</taxon>
        <taxon>Ornithinimicrobium</taxon>
    </lineage>
</organism>
<keyword evidence="1" id="KW-1133">Transmembrane helix</keyword>
<feature type="transmembrane region" description="Helical" evidence="1">
    <location>
        <begin position="56"/>
        <end position="73"/>
    </location>
</feature>
<reference evidence="2 3" key="1">
    <citation type="submission" date="2018-07" db="EMBL/GenBank/DDBJ databases">
        <title>Complete genome sequencing of Ornithinimicrobium sp. AMA3305.</title>
        <authorList>
            <person name="Bae J.-W."/>
        </authorList>
    </citation>
    <scope>NUCLEOTIDE SEQUENCE [LARGE SCALE GENOMIC DNA]</scope>
    <source>
        <strain evidence="2 3">AMA3305</strain>
    </source>
</reference>
<evidence type="ECO:0000313" key="3">
    <source>
        <dbReference type="Proteomes" id="UP000253790"/>
    </source>
</evidence>
<sequence>MPSGAERQQRSLERSALAVGLGGVAAFQVALAAGVPWGRASYGGAHPGVLPSRLRVVSAGAALLYSGLSVAVVSRRTPVRVRRHVLTGVTTLMGVGAVMNGISPSWPERAIWTPTTAVLTALAWRARRDF</sequence>
<keyword evidence="3" id="KW-1185">Reference proteome</keyword>
<gene>
    <name evidence="2" type="ORF">DV701_07505</name>
</gene>
<evidence type="ECO:0000313" key="2">
    <source>
        <dbReference type="EMBL" id="AXH95992.1"/>
    </source>
</evidence>
<dbReference type="AlphaFoldDB" id="A0A345NLT4"/>
<keyword evidence="1" id="KW-0472">Membrane</keyword>
<dbReference type="KEGG" id="orn:DV701_07505"/>
<protein>
    <submittedName>
        <fullName evidence="2">Uncharacterized protein</fullName>
    </submittedName>
</protein>
<accession>A0A345NLT4</accession>
<name>A0A345NLT4_9MICO</name>
<dbReference type="EMBL" id="CP031229">
    <property type="protein sequence ID" value="AXH95992.1"/>
    <property type="molecule type" value="Genomic_DNA"/>
</dbReference>
<dbReference type="OrthoDB" id="1524823at2"/>
<proteinExistence type="predicted"/>